<dbReference type="SUPFAM" id="SSF52540">
    <property type="entry name" value="P-loop containing nucleoside triphosphate hydrolases"/>
    <property type="match status" value="1"/>
</dbReference>
<proteinExistence type="predicted"/>
<accession>A0A1G1WGN9</accession>
<protein>
    <recommendedName>
        <fullName evidence="1">SF4 helicase domain-containing protein</fullName>
    </recommendedName>
</protein>
<evidence type="ECO:0000259" key="1">
    <source>
        <dbReference type="PROSITE" id="PS51199"/>
    </source>
</evidence>
<dbReference type="GO" id="GO:0005829">
    <property type="term" value="C:cytosol"/>
    <property type="evidence" value="ECO:0007669"/>
    <property type="project" value="TreeGrafter"/>
</dbReference>
<reference evidence="2 3" key="1">
    <citation type="journal article" date="2016" name="Nat. Commun.">
        <title>Thousands of microbial genomes shed light on interconnected biogeochemical processes in an aquifer system.</title>
        <authorList>
            <person name="Anantharaman K."/>
            <person name="Brown C.T."/>
            <person name="Hug L.A."/>
            <person name="Sharon I."/>
            <person name="Castelle C.J."/>
            <person name="Probst A.J."/>
            <person name="Thomas B.C."/>
            <person name="Singh A."/>
            <person name="Wilkins M.J."/>
            <person name="Karaoz U."/>
            <person name="Brodie E.L."/>
            <person name="Williams K.H."/>
            <person name="Hubbard S.S."/>
            <person name="Banfield J.F."/>
        </authorList>
    </citation>
    <scope>NUCLEOTIDE SEQUENCE [LARGE SCALE GENOMIC DNA]</scope>
</reference>
<dbReference type="GO" id="GO:0006260">
    <property type="term" value="P:DNA replication"/>
    <property type="evidence" value="ECO:0007669"/>
    <property type="project" value="InterPro"/>
</dbReference>
<sequence length="79" mass="9170">MSRAVESRQTKIPQLADLRESGAIEQDADVVMFMYREDQDDLESIKLSIAKHRNGPLGEIDLRFVGERRRFYGIEKTRS</sequence>
<dbReference type="GO" id="GO:0005524">
    <property type="term" value="F:ATP binding"/>
    <property type="evidence" value="ECO:0007669"/>
    <property type="project" value="InterPro"/>
</dbReference>
<evidence type="ECO:0000313" key="2">
    <source>
        <dbReference type="EMBL" id="OGY26804.1"/>
    </source>
</evidence>
<dbReference type="Gene3D" id="3.40.50.300">
    <property type="entry name" value="P-loop containing nucleotide triphosphate hydrolases"/>
    <property type="match status" value="1"/>
</dbReference>
<dbReference type="PANTHER" id="PTHR30153">
    <property type="entry name" value="REPLICATIVE DNA HELICASE DNAB"/>
    <property type="match status" value="1"/>
</dbReference>
<dbReference type="Proteomes" id="UP000176645">
    <property type="component" value="Unassembled WGS sequence"/>
</dbReference>
<dbReference type="PROSITE" id="PS51199">
    <property type="entry name" value="SF4_HELICASE"/>
    <property type="match status" value="1"/>
</dbReference>
<evidence type="ECO:0000313" key="3">
    <source>
        <dbReference type="Proteomes" id="UP000176645"/>
    </source>
</evidence>
<comment type="caution">
    <text evidence="2">The sequence shown here is derived from an EMBL/GenBank/DDBJ whole genome shotgun (WGS) entry which is preliminary data.</text>
</comment>
<gene>
    <name evidence="2" type="ORF">A2Z42_00440</name>
</gene>
<dbReference type="InterPro" id="IPR027417">
    <property type="entry name" value="P-loop_NTPase"/>
</dbReference>
<dbReference type="AlphaFoldDB" id="A0A1G1WGN9"/>
<dbReference type="Pfam" id="PF03796">
    <property type="entry name" value="DnaB_C"/>
    <property type="match status" value="1"/>
</dbReference>
<dbReference type="GO" id="GO:0003678">
    <property type="term" value="F:DNA helicase activity"/>
    <property type="evidence" value="ECO:0007669"/>
    <property type="project" value="InterPro"/>
</dbReference>
<dbReference type="InterPro" id="IPR007694">
    <property type="entry name" value="DNA_helicase_DnaB-like_C"/>
</dbReference>
<organism evidence="2 3">
    <name type="scientific">Candidatus Woykebacteria bacterium RBG_19FT_COMBO_43_10</name>
    <dbReference type="NCBI Taxonomy" id="1802598"/>
    <lineage>
        <taxon>Bacteria</taxon>
        <taxon>Candidatus Woykeibacteriota</taxon>
    </lineage>
</organism>
<name>A0A1G1WGN9_9BACT</name>
<dbReference type="EMBL" id="MHCU01000056">
    <property type="protein sequence ID" value="OGY26804.1"/>
    <property type="molecule type" value="Genomic_DNA"/>
</dbReference>
<feature type="domain" description="SF4 helicase" evidence="1">
    <location>
        <begin position="1"/>
        <end position="78"/>
    </location>
</feature>
<dbReference type="PANTHER" id="PTHR30153:SF2">
    <property type="entry name" value="REPLICATIVE DNA HELICASE"/>
    <property type="match status" value="1"/>
</dbReference>